<organism evidence="2 3">
    <name type="scientific">Trapa natans</name>
    <name type="common">Water chestnut</name>
    <dbReference type="NCBI Taxonomy" id="22666"/>
    <lineage>
        <taxon>Eukaryota</taxon>
        <taxon>Viridiplantae</taxon>
        <taxon>Streptophyta</taxon>
        <taxon>Embryophyta</taxon>
        <taxon>Tracheophyta</taxon>
        <taxon>Spermatophyta</taxon>
        <taxon>Magnoliopsida</taxon>
        <taxon>eudicotyledons</taxon>
        <taxon>Gunneridae</taxon>
        <taxon>Pentapetalae</taxon>
        <taxon>rosids</taxon>
        <taxon>malvids</taxon>
        <taxon>Myrtales</taxon>
        <taxon>Lythraceae</taxon>
        <taxon>Trapa</taxon>
    </lineage>
</organism>
<keyword evidence="1" id="KW-1133">Transmembrane helix</keyword>
<dbReference type="Proteomes" id="UP001346149">
    <property type="component" value="Unassembled WGS sequence"/>
</dbReference>
<evidence type="ECO:0000313" key="2">
    <source>
        <dbReference type="EMBL" id="KAK4803553.1"/>
    </source>
</evidence>
<keyword evidence="1" id="KW-0472">Membrane</keyword>
<keyword evidence="1" id="KW-0812">Transmembrane</keyword>
<feature type="transmembrane region" description="Helical" evidence="1">
    <location>
        <begin position="44"/>
        <end position="63"/>
    </location>
</feature>
<proteinExistence type="predicted"/>
<comment type="caution">
    <text evidence="2">The sequence shown here is derived from an EMBL/GenBank/DDBJ whole genome shotgun (WGS) entry which is preliminary data.</text>
</comment>
<evidence type="ECO:0000256" key="1">
    <source>
        <dbReference type="SAM" id="Phobius"/>
    </source>
</evidence>
<evidence type="ECO:0000313" key="3">
    <source>
        <dbReference type="Proteomes" id="UP001346149"/>
    </source>
</evidence>
<reference evidence="2 3" key="1">
    <citation type="journal article" date="2023" name="Hortic Res">
        <title>Pangenome of water caltrop reveals structural variations and asymmetric subgenome divergence after allopolyploidization.</title>
        <authorList>
            <person name="Zhang X."/>
            <person name="Chen Y."/>
            <person name="Wang L."/>
            <person name="Yuan Y."/>
            <person name="Fang M."/>
            <person name="Shi L."/>
            <person name="Lu R."/>
            <person name="Comes H.P."/>
            <person name="Ma Y."/>
            <person name="Chen Y."/>
            <person name="Huang G."/>
            <person name="Zhou Y."/>
            <person name="Zheng Z."/>
            <person name="Qiu Y."/>
        </authorList>
    </citation>
    <scope>NUCLEOTIDE SEQUENCE [LARGE SCALE GENOMIC DNA]</scope>
    <source>
        <strain evidence="2">F231</strain>
    </source>
</reference>
<keyword evidence="3" id="KW-1185">Reference proteome</keyword>
<dbReference type="EMBL" id="JAXQNO010000001">
    <property type="protein sequence ID" value="KAK4803553.1"/>
    <property type="molecule type" value="Genomic_DNA"/>
</dbReference>
<sequence>MPLSSTIVNNNWTSFPANPRHSVDEIQTPVLSRSISIAMRSTQYPTMLLCSALLFFLLPLLWIPHLSGADSVVGSAAYFRNGSAADHGLLLSAEELMLDPWRSTKASSSKILSYDALRQNQPICRSTAYSSTLEVEISEQMNKTMNKLHFSSFQYYYAVVTTSIIRLSGLLDSEVQGAGDGVCTHSEEAVTRRRFMEKKK</sequence>
<dbReference type="AlphaFoldDB" id="A0AAN7RP68"/>
<evidence type="ECO:0008006" key="4">
    <source>
        <dbReference type="Google" id="ProtNLM"/>
    </source>
</evidence>
<name>A0AAN7RP68_TRANT</name>
<accession>A0AAN7RP68</accession>
<gene>
    <name evidence="2" type="ORF">SAY86_003370</name>
</gene>
<protein>
    <recommendedName>
        <fullName evidence="4">Transmembrane protein</fullName>
    </recommendedName>
</protein>